<reference evidence="1" key="1">
    <citation type="journal article" date="2021" name="Environ. Microbiol.">
        <title>Gene family expansions and transcriptome signatures uncover fungal adaptations to wood decay.</title>
        <authorList>
            <person name="Hage H."/>
            <person name="Miyauchi S."/>
            <person name="Viragh M."/>
            <person name="Drula E."/>
            <person name="Min B."/>
            <person name="Chaduli D."/>
            <person name="Navarro D."/>
            <person name="Favel A."/>
            <person name="Norest M."/>
            <person name="Lesage-Meessen L."/>
            <person name="Balint B."/>
            <person name="Merenyi Z."/>
            <person name="de Eugenio L."/>
            <person name="Morin E."/>
            <person name="Martinez A.T."/>
            <person name="Baldrian P."/>
            <person name="Stursova M."/>
            <person name="Martinez M.J."/>
            <person name="Novotny C."/>
            <person name="Magnuson J.K."/>
            <person name="Spatafora J.W."/>
            <person name="Maurice S."/>
            <person name="Pangilinan J."/>
            <person name="Andreopoulos W."/>
            <person name="LaButti K."/>
            <person name="Hundley H."/>
            <person name="Na H."/>
            <person name="Kuo A."/>
            <person name="Barry K."/>
            <person name="Lipzen A."/>
            <person name="Henrissat B."/>
            <person name="Riley R."/>
            <person name="Ahrendt S."/>
            <person name="Nagy L.G."/>
            <person name="Grigoriev I.V."/>
            <person name="Martin F."/>
            <person name="Rosso M.N."/>
        </authorList>
    </citation>
    <scope>NUCLEOTIDE SEQUENCE</scope>
    <source>
        <strain evidence="1">CBS 384.51</strain>
    </source>
</reference>
<comment type="caution">
    <text evidence="1">The sequence shown here is derived from an EMBL/GenBank/DDBJ whole genome shotgun (WGS) entry which is preliminary data.</text>
</comment>
<organism evidence="1 2">
    <name type="scientific">Irpex rosettiformis</name>
    <dbReference type="NCBI Taxonomy" id="378272"/>
    <lineage>
        <taxon>Eukaryota</taxon>
        <taxon>Fungi</taxon>
        <taxon>Dikarya</taxon>
        <taxon>Basidiomycota</taxon>
        <taxon>Agaricomycotina</taxon>
        <taxon>Agaricomycetes</taxon>
        <taxon>Polyporales</taxon>
        <taxon>Irpicaceae</taxon>
        <taxon>Irpex</taxon>
    </lineage>
</organism>
<dbReference type="EMBL" id="MU274907">
    <property type="protein sequence ID" value="KAI0090592.1"/>
    <property type="molecule type" value="Genomic_DNA"/>
</dbReference>
<evidence type="ECO:0000313" key="2">
    <source>
        <dbReference type="Proteomes" id="UP001055072"/>
    </source>
</evidence>
<sequence length="276" mass="30950">MPFNLPGTLVPLHLIFSPRLVLPSLVVQDIRQLDFIQLRKAGYRGAVFDKDNCLTIPHKDQLVPELQEAWKECREAFGEGNVLIVSNSAGTKLDPGGIQAESVTYHLSVPVLRHKVFKPSYSCISAIRNYFASLPKPVKDNELIVVGDRIFTDVVLANRMSRRRALPPSNSVEEKKKSHESSSSLEDGNSQKTIAPRTGPLSVCTSGVWKREGMVMRYMEKSLMQGIQRYVVPDNGLGHTNASQFVRELPPPPSPEPESRMRRCFGKLWSLLSRSR</sequence>
<keyword evidence="2" id="KW-1185">Reference proteome</keyword>
<proteinExistence type="predicted"/>
<protein>
    <submittedName>
        <fullName evidence="1">Mitochondrial PGP phosphatase-domain-containing protein</fullName>
    </submittedName>
</protein>
<dbReference type="Proteomes" id="UP001055072">
    <property type="component" value="Unassembled WGS sequence"/>
</dbReference>
<evidence type="ECO:0000313" key="1">
    <source>
        <dbReference type="EMBL" id="KAI0090592.1"/>
    </source>
</evidence>
<gene>
    <name evidence="1" type="ORF">BDY19DRAFT_992029</name>
</gene>
<accession>A0ACB8U868</accession>
<name>A0ACB8U868_9APHY</name>